<keyword evidence="3" id="KW-1185">Reference proteome</keyword>
<proteinExistence type="predicted"/>
<dbReference type="Proteomes" id="UP001501588">
    <property type="component" value="Unassembled WGS sequence"/>
</dbReference>
<dbReference type="Pfam" id="PF12770">
    <property type="entry name" value="CHAT"/>
    <property type="match status" value="1"/>
</dbReference>
<organism evidence="2 3">
    <name type="scientific">Craurococcus roseus</name>
    <dbReference type="NCBI Taxonomy" id="77585"/>
    <lineage>
        <taxon>Bacteria</taxon>
        <taxon>Pseudomonadati</taxon>
        <taxon>Pseudomonadota</taxon>
        <taxon>Alphaproteobacteria</taxon>
        <taxon>Acetobacterales</taxon>
        <taxon>Acetobacteraceae</taxon>
        <taxon>Craurococcus</taxon>
    </lineage>
</organism>
<dbReference type="InterPro" id="IPR024983">
    <property type="entry name" value="CHAT_dom"/>
</dbReference>
<comment type="caution">
    <text evidence="2">The sequence shown here is derived from an EMBL/GenBank/DDBJ whole genome shotgun (WGS) entry which is preliminary data.</text>
</comment>
<accession>A0ABN1G5T5</accession>
<evidence type="ECO:0000259" key="1">
    <source>
        <dbReference type="Pfam" id="PF12770"/>
    </source>
</evidence>
<evidence type="ECO:0000313" key="2">
    <source>
        <dbReference type="EMBL" id="GAA0604231.1"/>
    </source>
</evidence>
<reference evidence="2 3" key="1">
    <citation type="journal article" date="2019" name="Int. J. Syst. Evol. Microbiol.">
        <title>The Global Catalogue of Microorganisms (GCM) 10K type strain sequencing project: providing services to taxonomists for standard genome sequencing and annotation.</title>
        <authorList>
            <consortium name="The Broad Institute Genomics Platform"/>
            <consortium name="The Broad Institute Genome Sequencing Center for Infectious Disease"/>
            <person name="Wu L."/>
            <person name="Ma J."/>
        </authorList>
    </citation>
    <scope>NUCLEOTIDE SEQUENCE [LARGE SCALE GENOMIC DNA]</scope>
    <source>
        <strain evidence="2 3">JCM 9933</strain>
    </source>
</reference>
<dbReference type="EMBL" id="BAAAFZ010000094">
    <property type="protein sequence ID" value="GAA0604231.1"/>
    <property type="molecule type" value="Genomic_DNA"/>
</dbReference>
<dbReference type="RefSeq" id="WP_343897907.1">
    <property type="nucleotide sequence ID" value="NZ_BAAAFZ010000094.1"/>
</dbReference>
<feature type="domain" description="CHAT" evidence="1">
    <location>
        <begin position="298"/>
        <end position="510"/>
    </location>
</feature>
<gene>
    <name evidence="2" type="ORF">GCM10009416_47290</name>
</gene>
<sequence length="522" mass="57147">MTLYMVSSDEAVQDSVSITLEDFIEKGSPLRELRPHSANDARDRLATRDPPSAVILDKEAPGAEELLDWIAKKVPTVPVVLPIRAPELSHIAAVLRPRVWGWDMSADPDDPDAAEKRLAAVLGAAVAPPAKRRLLAVVRFTGPAAQLAVVENGISHFSGLPLLVDGWKRDKLNRLAQENLEPFREGRLRELKTLWAEFSERGIDVMNYLFDSAAADLIDRSDVDSLEFRFEIEDEALEARFGLPLELLCKELGTDFLCKLRPMARGIVKARKASPAVLAVGPAANANAPAAPRRPPPLVLFVDASMVVGQPAVFSAEGVVFPSFDELRETAAEQLNGLRDLEQKKRGSPELPLCRIEIFPPPGFKIGETKYAAALEERLRAPADKLPRPDILHFCGHGITTTHLKSRKTQLILPGTDGADPDPLPVDLLAGWLPEGLRLIFLAACQSVSPHAARALHHRLQCDLIGFRWTIDATKIADFTRNFYAAHLDDGLTTAAAYQRACESSYRDTHTAWVSAVALAAA</sequence>
<name>A0ABN1G5T5_9PROT</name>
<evidence type="ECO:0000313" key="3">
    <source>
        <dbReference type="Proteomes" id="UP001501588"/>
    </source>
</evidence>
<protein>
    <recommendedName>
        <fullName evidence="1">CHAT domain-containing protein</fullName>
    </recommendedName>
</protein>